<protein>
    <submittedName>
        <fullName evidence="1">Uncharacterized protein</fullName>
    </submittedName>
</protein>
<dbReference type="AlphaFoldDB" id="S4H502"/>
<reference evidence="1 2" key="1">
    <citation type="submission" date="2013-06" db="EMBL/GenBank/DDBJ databases">
        <authorList>
            <person name="Weinstock G."/>
            <person name="Sodergren E."/>
            <person name="Lobos E.A."/>
            <person name="Fulton L."/>
            <person name="Fulton R."/>
            <person name="Courtney L."/>
            <person name="Fronick C."/>
            <person name="O'Laughlin M."/>
            <person name="Godfrey J."/>
            <person name="Wilson R.M."/>
            <person name="Miner T."/>
            <person name="Farmer C."/>
            <person name="Delehaunty K."/>
            <person name="Cordes M."/>
            <person name="Minx P."/>
            <person name="Tomlinson C."/>
            <person name="Chen J."/>
            <person name="Wollam A."/>
            <person name="Pepin K.H."/>
            <person name="Bhonagiri V."/>
            <person name="Zhang X."/>
            <person name="Warren W."/>
            <person name="Mitreva M."/>
            <person name="Mardis E.R."/>
            <person name="Wilson R.K."/>
        </authorList>
    </citation>
    <scope>NUCLEOTIDE SEQUENCE [LARGE SCALE GENOMIC DNA]</scope>
    <source>
        <strain evidence="1 2">JCP7719</strain>
    </source>
</reference>
<proteinExistence type="predicted"/>
<feature type="non-terminal residue" evidence="1">
    <location>
        <position position="1"/>
    </location>
</feature>
<name>S4H502_9BIFI</name>
<gene>
    <name evidence="1" type="ORF">HMPREF1576_00465</name>
</gene>
<evidence type="ECO:0000313" key="1">
    <source>
        <dbReference type="EMBL" id="EPI51048.1"/>
    </source>
</evidence>
<dbReference type="EMBL" id="ATJO01000029">
    <property type="protein sequence ID" value="EPI51048.1"/>
    <property type="molecule type" value="Genomic_DNA"/>
</dbReference>
<comment type="caution">
    <text evidence="1">The sequence shown here is derived from an EMBL/GenBank/DDBJ whole genome shotgun (WGS) entry which is preliminary data.</text>
</comment>
<dbReference type="HOGENOM" id="CLU_3001004_0_0_11"/>
<dbReference type="Proteomes" id="UP000014601">
    <property type="component" value="Unassembled WGS sequence"/>
</dbReference>
<sequence length="56" mass="6849">NQHNRERLMLPTIFPHKRSNHLQIFTLIILNKQLLKLRNLIFWNNQQALTMRNQTV</sequence>
<evidence type="ECO:0000313" key="2">
    <source>
        <dbReference type="Proteomes" id="UP000014601"/>
    </source>
</evidence>
<organism evidence="1 2">
    <name type="scientific">Gardnerella pickettii JCP7719</name>
    <dbReference type="NCBI Taxonomy" id="1261061"/>
    <lineage>
        <taxon>Bacteria</taxon>
        <taxon>Bacillati</taxon>
        <taxon>Actinomycetota</taxon>
        <taxon>Actinomycetes</taxon>
        <taxon>Bifidobacteriales</taxon>
        <taxon>Bifidobacteriaceae</taxon>
        <taxon>Gardnerella</taxon>
        <taxon>Gardnerella pickettii</taxon>
    </lineage>
</organism>
<accession>S4H502</accession>